<proteinExistence type="predicted"/>
<keyword evidence="1" id="KW-0472">Membrane</keyword>
<dbReference type="KEGG" id="saes:HBH39_19250"/>
<reference evidence="2 3" key="1">
    <citation type="submission" date="2020-03" db="EMBL/GenBank/DDBJ databases">
        <title>Complete genome sequence of Shewanella sp.</title>
        <authorList>
            <person name="Kim Y.-S."/>
            <person name="Kim S.-J."/>
            <person name="Jung H.-K."/>
            <person name="Kim K.-H."/>
        </authorList>
    </citation>
    <scope>NUCLEOTIDE SEQUENCE [LARGE SCALE GENOMIC DNA]</scope>
    <source>
        <strain evidence="2 3">PN3F2</strain>
        <plasmid evidence="2 3">pPN3F2_2</plasmid>
    </source>
</reference>
<sequence>MQENKMDEEQLKYMVDAVSNAHPITILSNFIFIWFVISGLYFLFVDNKALYGVVIYVAVGIVVKLIMTGLLKMTLRAKFKAQIPNDIDKQ</sequence>
<dbReference type="Proteomes" id="UP000502608">
    <property type="component" value="Plasmid pPN3F2_2"/>
</dbReference>
<keyword evidence="1" id="KW-1133">Transmembrane helix</keyword>
<feature type="transmembrane region" description="Helical" evidence="1">
    <location>
        <begin position="21"/>
        <end position="44"/>
    </location>
</feature>
<evidence type="ECO:0000256" key="1">
    <source>
        <dbReference type="SAM" id="Phobius"/>
    </source>
</evidence>
<dbReference type="RefSeq" id="WP_167680442.1">
    <property type="nucleotide sequence ID" value="NZ_CP050315.1"/>
</dbReference>
<feature type="transmembrane region" description="Helical" evidence="1">
    <location>
        <begin position="50"/>
        <end position="71"/>
    </location>
</feature>
<organism evidence="2 3">
    <name type="scientific">Shewanella aestuarii</name>
    <dbReference type="NCBI Taxonomy" id="1028752"/>
    <lineage>
        <taxon>Bacteria</taxon>
        <taxon>Pseudomonadati</taxon>
        <taxon>Pseudomonadota</taxon>
        <taxon>Gammaproteobacteria</taxon>
        <taxon>Alteromonadales</taxon>
        <taxon>Shewanellaceae</taxon>
        <taxon>Shewanella</taxon>
    </lineage>
</organism>
<evidence type="ECO:0000313" key="2">
    <source>
        <dbReference type="EMBL" id="QIR16614.1"/>
    </source>
</evidence>
<dbReference type="EMBL" id="CP050315">
    <property type="protein sequence ID" value="QIR16614.1"/>
    <property type="molecule type" value="Genomic_DNA"/>
</dbReference>
<keyword evidence="3" id="KW-1185">Reference proteome</keyword>
<dbReference type="AlphaFoldDB" id="A0A6G9QPU7"/>
<name>A0A6G9QPU7_9GAMM</name>
<gene>
    <name evidence="2" type="ORF">HBH39_19250</name>
</gene>
<evidence type="ECO:0000313" key="3">
    <source>
        <dbReference type="Proteomes" id="UP000502608"/>
    </source>
</evidence>
<accession>A0A6G9QPU7</accession>
<geneLocation type="plasmid" evidence="2 3">
    <name>pPN3F2_2</name>
</geneLocation>
<keyword evidence="1" id="KW-0812">Transmembrane</keyword>
<protein>
    <submittedName>
        <fullName evidence="2">Uncharacterized protein</fullName>
    </submittedName>
</protein>
<keyword evidence="2" id="KW-0614">Plasmid</keyword>